<organism evidence="1 2">
    <name type="scientific">Amycolatopsis suaedae</name>
    <dbReference type="NCBI Taxonomy" id="2510978"/>
    <lineage>
        <taxon>Bacteria</taxon>
        <taxon>Bacillati</taxon>
        <taxon>Actinomycetota</taxon>
        <taxon>Actinomycetes</taxon>
        <taxon>Pseudonocardiales</taxon>
        <taxon>Pseudonocardiaceae</taxon>
        <taxon>Amycolatopsis</taxon>
    </lineage>
</organism>
<dbReference type="EMBL" id="SFCC01000010">
    <property type="protein sequence ID" value="RZQ62218.1"/>
    <property type="molecule type" value="Genomic_DNA"/>
</dbReference>
<dbReference type="OrthoDB" id="3689195at2"/>
<dbReference type="AlphaFoldDB" id="A0A4Q7J5S6"/>
<evidence type="ECO:0000313" key="2">
    <source>
        <dbReference type="Proteomes" id="UP000292003"/>
    </source>
</evidence>
<evidence type="ECO:0000313" key="1">
    <source>
        <dbReference type="EMBL" id="RZQ62218.1"/>
    </source>
</evidence>
<accession>A0A4Q7J5S6</accession>
<keyword evidence="2" id="KW-1185">Reference proteome</keyword>
<gene>
    <name evidence="1" type="ORF">EWH70_21585</name>
</gene>
<protein>
    <submittedName>
        <fullName evidence="1">Uncharacterized protein</fullName>
    </submittedName>
</protein>
<comment type="caution">
    <text evidence="1">The sequence shown here is derived from an EMBL/GenBank/DDBJ whole genome shotgun (WGS) entry which is preliminary data.</text>
</comment>
<dbReference type="Proteomes" id="UP000292003">
    <property type="component" value="Unassembled WGS sequence"/>
</dbReference>
<name>A0A4Q7J5S6_9PSEU</name>
<reference evidence="1 2" key="1">
    <citation type="submission" date="2019-02" db="EMBL/GenBank/DDBJ databases">
        <title>Draft genome sequence of Amycolatopsis sp. 8-3EHSu isolated from roots of Suaeda maritima.</title>
        <authorList>
            <person name="Duangmal K."/>
            <person name="Chantavorakit T."/>
        </authorList>
    </citation>
    <scope>NUCLEOTIDE SEQUENCE [LARGE SCALE GENOMIC DNA]</scope>
    <source>
        <strain evidence="1 2">8-3EHSu</strain>
    </source>
</reference>
<sequence length="165" mass="17040">MRGGLLAVSAPALAVSAHSLGGGGTPDLSLTLLLTVLTSWVATELAERTRGPLGMLAVLGTGQLVMHIVLTDLIPHGHGASTVNGWTMTAAHVVATCLTAGMLSAAERWLVAAAAGMRRLMPVVRLSAPVPPRPQRPAVTFAPGPELTPLLVRRVHGRRGPPVHS</sequence>
<proteinExistence type="predicted"/>